<dbReference type="InterPro" id="IPR007419">
    <property type="entry name" value="BFD-like_2Fe2S-bd_dom"/>
</dbReference>
<keyword evidence="4" id="KW-1185">Reference proteome</keyword>
<name>W4M7H5_9BACT</name>
<reference evidence="3 4" key="1">
    <citation type="journal article" date="2014" name="Nature">
        <title>An environmental bacterial taxon with a large and distinct metabolic repertoire.</title>
        <authorList>
            <person name="Wilson M.C."/>
            <person name="Mori T."/>
            <person name="Ruckert C."/>
            <person name="Uria A.R."/>
            <person name="Helf M.J."/>
            <person name="Takada K."/>
            <person name="Gernert C."/>
            <person name="Steffens U.A."/>
            <person name="Heycke N."/>
            <person name="Schmitt S."/>
            <person name="Rinke C."/>
            <person name="Helfrich E.J."/>
            <person name="Brachmann A.O."/>
            <person name="Gurgui C."/>
            <person name="Wakimoto T."/>
            <person name="Kracht M."/>
            <person name="Crusemann M."/>
            <person name="Hentschel U."/>
            <person name="Abe I."/>
            <person name="Matsunaga S."/>
            <person name="Kalinowski J."/>
            <person name="Takeyama H."/>
            <person name="Piel J."/>
        </authorList>
    </citation>
    <scope>NUCLEOTIDE SEQUENCE [LARGE SCALE GENOMIC DNA]</scope>
    <source>
        <strain evidence="4">TSY2</strain>
    </source>
</reference>
<evidence type="ECO:0000259" key="2">
    <source>
        <dbReference type="Pfam" id="PF04324"/>
    </source>
</evidence>
<dbReference type="Proteomes" id="UP000019140">
    <property type="component" value="Unassembled WGS sequence"/>
</dbReference>
<dbReference type="EMBL" id="AZHX01000778">
    <property type="protein sequence ID" value="ETX06138.1"/>
    <property type="molecule type" value="Genomic_DNA"/>
</dbReference>
<feature type="region of interest" description="Disordered" evidence="1">
    <location>
        <begin position="1"/>
        <end position="33"/>
    </location>
</feature>
<comment type="caution">
    <text evidence="3">The sequence shown here is derived from an EMBL/GenBank/DDBJ whole genome shotgun (WGS) entry which is preliminary data.</text>
</comment>
<organism evidence="3 4">
    <name type="scientific">Candidatus Entotheonella gemina</name>
    <dbReference type="NCBI Taxonomy" id="1429439"/>
    <lineage>
        <taxon>Bacteria</taxon>
        <taxon>Pseudomonadati</taxon>
        <taxon>Nitrospinota/Tectimicrobiota group</taxon>
        <taxon>Candidatus Tectimicrobiota</taxon>
        <taxon>Candidatus Entotheonellia</taxon>
        <taxon>Candidatus Entotheonellales</taxon>
        <taxon>Candidatus Entotheonellaceae</taxon>
        <taxon>Candidatus Entotheonella</taxon>
    </lineage>
</organism>
<dbReference type="Gene3D" id="1.10.10.1100">
    <property type="entry name" value="BFD-like [2Fe-2S]-binding domain"/>
    <property type="match status" value="1"/>
</dbReference>
<dbReference type="HOGENOM" id="CLU_2328541_0_0_7"/>
<feature type="domain" description="BFD-like [2Fe-2S]-binding" evidence="2">
    <location>
        <begin position="44"/>
        <end position="95"/>
    </location>
</feature>
<accession>W4M7H5</accession>
<evidence type="ECO:0000256" key="1">
    <source>
        <dbReference type="SAM" id="MobiDB-lite"/>
    </source>
</evidence>
<evidence type="ECO:0000313" key="3">
    <source>
        <dbReference type="EMBL" id="ETX06138.1"/>
    </source>
</evidence>
<proteinExistence type="predicted"/>
<protein>
    <recommendedName>
        <fullName evidence="2">BFD-like [2Fe-2S]-binding domain-containing protein</fullName>
    </recommendedName>
</protein>
<dbReference type="Pfam" id="PF04324">
    <property type="entry name" value="Fer2_BFD"/>
    <property type="match status" value="1"/>
</dbReference>
<dbReference type="AlphaFoldDB" id="W4M7H5"/>
<gene>
    <name evidence="3" type="ORF">ETSY2_18910</name>
</gene>
<dbReference type="InterPro" id="IPR041854">
    <property type="entry name" value="BFD-like_2Fe2S-bd_dom_sf"/>
</dbReference>
<evidence type="ECO:0000313" key="4">
    <source>
        <dbReference type="Proteomes" id="UP000019140"/>
    </source>
</evidence>
<sequence>MGFAMPEWMETPAHPSDVAQPPSAMPTESHFEPETRSVVEGMKVVCICKGIKKRVFWNALDAGICTHADINRHTGSGSGSCQGRRCGPRILDMLKRLS</sequence>